<feature type="region of interest" description="Disordered" evidence="1">
    <location>
        <begin position="72"/>
        <end position="159"/>
    </location>
</feature>
<evidence type="ECO:0000256" key="1">
    <source>
        <dbReference type="SAM" id="MobiDB-lite"/>
    </source>
</evidence>
<evidence type="ECO:0000313" key="2">
    <source>
        <dbReference type="EMBL" id="KAG1367903.1"/>
    </source>
</evidence>
<proteinExistence type="predicted"/>
<dbReference type="AlphaFoldDB" id="A0A8K0NC49"/>
<dbReference type="Proteomes" id="UP000797356">
    <property type="component" value="Chromosome 14"/>
</dbReference>
<reference evidence="2" key="2">
    <citation type="submission" date="2019-07" db="EMBL/GenBank/DDBJ databases">
        <authorList>
            <person name="Yang Y."/>
            <person name="Bocs S."/>
            <person name="Baudouin L."/>
        </authorList>
    </citation>
    <scope>NUCLEOTIDE SEQUENCE</scope>
    <source>
        <tissue evidence="2">Spear leaf of Hainan Tall coconut</tissue>
    </source>
</reference>
<dbReference type="PANTHER" id="PTHR47347">
    <property type="entry name" value="GOLGIN CANDIDATE 5"/>
    <property type="match status" value="1"/>
</dbReference>
<feature type="compositionally biased region" description="Basic and acidic residues" evidence="1">
    <location>
        <begin position="215"/>
        <end position="243"/>
    </location>
</feature>
<dbReference type="PANTHER" id="PTHR47347:SF2">
    <property type="entry name" value="GOLGIN CANDIDATE 5"/>
    <property type="match status" value="1"/>
</dbReference>
<keyword evidence="3" id="KW-1185">Reference proteome</keyword>
<feature type="compositionally biased region" description="Basic and acidic residues" evidence="1">
    <location>
        <begin position="115"/>
        <end position="126"/>
    </location>
</feature>
<reference evidence="2" key="1">
    <citation type="journal article" date="2017" name="Gigascience">
        <title>The genome draft of coconut (Cocos nucifera).</title>
        <authorList>
            <person name="Xiao Y."/>
            <person name="Xu P."/>
            <person name="Fan H."/>
            <person name="Baudouin L."/>
            <person name="Xia W."/>
            <person name="Bocs S."/>
            <person name="Xu J."/>
            <person name="Li Q."/>
            <person name="Guo A."/>
            <person name="Zhou L."/>
            <person name="Li J."/>
            <person name="Wu Y."/>
            <person name="Ma Z."/>
            <person name="Armero A."/>
            <person name="Issali A.E."/>
            <person name="Liu N."/>
            <person name="Peng M."/>
            <person name="Yang Y."/>
        </authorList>
    </citation>
    <scope>NUCLEOTIDE SEQUENCE</scope>
    <source>
        <tissue evidence="2">Spear leaf of Hainan Tall coconut</tissue>
    </source>
</reference>
<dbReference type="EMBL" id="CM017885">
    <property type="protein sequence ID" value="KAG1367903.1"/>
    <property type="molecule type" value="Genomic_DNA"/>
</dbReference>
<comment type="caution">
    <text evidence="2">The sequence shown here is derived from an EMBL/GenBank/DDBJ whole genome shotgun (WGS) entry which is preliminary data.</text>
</comment>
<gene>
    <name evidence="2" type="ORF">COCNU_14G003710</name>
</gene>
<evidence type="ECO:0000313" key="3">
    <source>
        <dbReference type="Proteomes" id="UP000797356"/>
    </source>
</evidence>
<feature type="compositionally biased region" description="Basic and acidic residues" evidence="1">
    <location>
        <begin position="35"/>
        <end position="45"/>
    </location>
</feature>
<name>A0A8K0NC49_COCNU</name>
<feature type="compositionally biased region" description="Basic and acidic residues" evidence="1">
    <location>
        <begin position="79"/>
        <end position="90"/>
    </location>
</feature>
<feature type="region of interest" description="Disordered" evidence="1">
    <location>
        <begin position="210"/>
        <end position="251"/>
    </location>
</feature>
<organism evidence="2 3">
    <name type="scientific">Cocos nucifera</name>
    <name type="common">Coconut palm</name>
    <dbReference type="NCBI Taxonomy" id="13894"/>
    <lineage>
        <taxon>Eukaryota</taxon>
        <taxon>Viridiplantae</taxon>
        <taxon>Streptophyta</taxon>
        <taxon>Embryophyta</taxon>
        <taxon>Tracheophyta</taxon>
        <taxon>Spermatophyta</taxon>
        <taxon>Magnoliopsida</taxon>
        <taxon>Liliopsida</taxon>
        <taxon>Arecaceae</taxon>
        <taxon>Arecoideae</taxon>
        <taxon>Cocoseae</taxon>
        <taxon>Attaleinae</taxon>
        <taxon>Cocos</taxon>
    </lineage>
</organism>
<dbReference type="OrthoDB" id="74178at2759"/>
<sequence length="251" mass="26545">MARTGKVSLGGFPDLAGAVTKLRESVKNIEKNFDSALGLEEKPEAGAEGAWGSASEGKGLFDLGAFIGHIGDESAPEASIKEEPLGKEDSTPSSAEEYDSISSTSAAETASPVGKVKEDFERKGDDVDPYEVDISSDAPGELDDDRADAKSDCSQAETNLSTARSIYVTEFVLTSQQKADAEVGRINELWAGDSKLTSSDGVEQIENIVPSTSNELHHVNDLRGSHDKHETEADKGSPDKADVLDNGQVSL</sequence>
<protein>
    <submittedName>
        <fullName evidence="2">Putative golgin candidate 5</fullName>
    </submittedName>
</protein>
<accession>A0A8K0NC49</accession>
<feature type="region of interest" description="Disordered" evidence="1">
    <location>
        <begin position="35"/>
        <end position="54"/>
    </location>
</feature>
<feature type="compositionally biased region" description="Low complexity" evidence="1">
    <location>
        <begin position="100"/>
        <end position="111"/>
    </location>
</feature>